<name>A0A927F0T3_9ACTN</name>
<dbReference type="PROSITE" id="PS51175">
    <property type="entry name" value="CBM6"/>
    <property type="match status" value="1"/>
</dbReference>
<evidence type="ECO:0000256" key="2">
    <source>
        <dbReference type="SAM" id="Phobius"/>
    </source>
</evidence>
<evidence type="ECO:0000259" key="3">
    <source>
        <dbReference type="PROSITE" id="PS51175"/>
    </source>
</evidence>
<dbReference type="InterPro" id="IPR008979">
    <property type="entry name" value="Galactose-bd-like_sf"/>
</dbReference>
<organism evidence="4 5">
    <name type="scientific">Streptomyces chumphonensis</name>
    <dbReference type="NCBI Taxonomy" id="1214925"/>
    <lineage>
        <taxon>Bacteria</taxon>
        <taxon>Bacillati</taxon>
        <taxon>Actinomycetota</taxon>
        <taxon>Actinomycetes</taxon>
        <taxon>Kitasatosporales</taxon>
        <taxon>Streptomycetaceae</taxon>
        <taxon>Streptomyces</taxon>
    </lineage>
</organism>
<dbReference type="InterPro" id="IPR005084">
    <property type="entry name" value="CBM6"/>
</dbReference>
<feature type="compositionally biased region" description="Low complexity" evidence="1">
    <location>
        <begin position="23"/>
        <end position="37"/>
    </location>
</feature>
<evidence type="ECO:0000313" key="4">
    <source>
        <dbReference type="EMBL" id="MBD3932915.1"/>
    </source>
</evidence>
<gene>
    <name evidence="4" type="ORF">IF129_15320</name>
</gene>
<accession>A0A927F0T3</accession>
<keyword evidence="2" id="KW-0812">Transmembrane</keyword>
<keyword evidence="2" id="KW-1133">Transmembrane helix</keyword>
<sequence>MTAGHNGTTPPEGDDPFGYLYRQEGGAPGAAPQQGVPRTSYQQVRPVGERRYGTPQGSPAQPPQGAPGGTGGYGYPPQNPQAAHGRTGGYGYPPQAPPEAAYPNAHYAAPETQPGGRAATRGAGRPGPSGHGGGQRRNGMLIAALAVVGAVLVGVGAAVAFSGDDNDRAGANSAADGDRQPGSDEQEPKDDAPKKDEDGEDGQDGEAELPTEDASSLRLDNGPIVAGDIPGSRAEDGKYVAGLNKPGATVTWTTEVPEAGTYRLYYGYTVPGKDMKLSLQVNDAPKPQNVNFKNFAKGPKGDWEKSWTHTYGEVRVEEGTNTFRLTCAEGDSCDVAVDQVWLTPAGG</sequence>
<feature type="compositionally biased region" description="Low complexity" evidence="1">
    <location>
        <begin position="114"/>
        <end position="123"/>
    </location>
</feature>
<feature type="compositionally biased region" description="Gly residues" evidence="1">
    <location>
        <begin position="124"/>
        <end position="136"/>
    </location>
</feature>
<protein>
    <recommendedName>
        <fullName evidence="3">CBM6 domain-containing protein</fullName>
    </recommendedName>
</protein>
<dbReference type="Proteomes" id="UP000632289">
    <property type="component" value="Unassembled WGS sequence"/>
</dbReference>
<feature type="region of interest" description="Disordered" evidence="1">
    <location>
        <begin position="1"/>
        <end position="137"/>
    </location>
</feature>
<proteinExistence type="predicted"/>
<comment type="caution">
    <text evidence="4">The sequence shown here is derived from an EMBL/GenBank/DDBJ whole genome shotgun (WGS) entry which is preliminary data.</text>
</comment>
<feature type="domain" description="CBM6" evidence="3">
    <location>
        <begin position="209"/>
        <end position="343"/>
    </location>
</feature>
<dbReference type="EMBL" id="JACXYU010000007">
    <property type="protein sequence ID" value="MBD3932915.1"/>
    <property type="molecule type" value="Genomic_DNA"/>
</dbReference>
<dbReference type="SUPFAM" id="SSF49785">
    <property type="entry name" value="Galactose-binding domain-like"/>
    <property type="match status" value="1"/>
</dbReference>
<evidence type="ECO:0000256" key="1">
    <source>
        <dbReference type="SAM" id="MobiDB-lite"/>
    </source>
</evidence>
<dbReference type="Gene3D" id="2.60.120.260">
    <property type="entry name" value="Galactose-binding domain-like"/>
    <property type="match status" value="1"/>
</dbReference>
<feature type="compositionally biased region" description="Acidic residues" evidence="1">
    <location>
        <begin position="198"/>
        <end position="211"/>
    </location>
</feature>
<dbReference type="GO" id="GO:0030246">
    <property type="term" value="F:carbohydrate binding"/>
    <property type="evidence" value="ECO:0007669"/>
    <property type="project" value="InterPro"/>
</dbReference>
<keyword evidence="2" id="KW-0472">Membrane</keyword>
<dbReference type="RefSeq" id="WP_191210216.1">
    <property type="nucleotide sequence ID" value="NZ_BAABKL010000050.1"/>
</dbReference>
<keyword evidence="5" id="KW-1185">Reference proteome</keyword>
<evidence type="ECO:0000313" key="5">
    <source>
        <dbReference type="Proteomes" id="UP000632289"/>
    </source>
</evidence>
<reference evidence="4" key="1">
    <citation type="submission" date="2020-09" db="EMBL/GenBank/DDBJ databases">
        <title>Secondary metabolite and genome analysis of marine Streptomyces chumphonensis KK1-2T.</title>
        <authorList>
            <person name="Phongsopitanun W."/>
            <person name="Kanchanasin P."/>
            <person name="Pittayakhajonwut P."/>
            <person name="Suwanborirux K."/>
            <person name="Tanasupawat S."/>
        </authorList>
    </citation>
    <scope>NUCLEOTIDE SEQUENCE</scope>
    <source>
        <strain evidence="4">KK1-2</strain>
    </source>
</reference>
<feature type="transmembrane region" description="Helical" evidence="2">
    <location>
        <begin position="141"/>
        <end position="161"/>
    </location>
</feature>
<feature type="region of interest" description="Disordered" evidence="1">
    <location>
        <begin position="161"/>
        <end position="235"/>
    </location>
</feature>
<dbReference type="AlphaFoldDB" id="A0A927F0T3"/>